<feature type="region of interest" description="Disordered" evidence="1">
    <location>
        <begin position="321"/>
        <end position="344"/>
    </location>
</feature>
<gene>
    <name evidence="2" type="ORF">JD79_00519</name>
</gene>
<protein>
    <recommendedName>
        <fullName evidence="4">WD40 repeat protein</fullName>
    </recommendedName>
</protein>
<dbReference type="EMBL" id="QGTX01000001">
    <property type="protein sequence ID" value="PWW21390.1"/>
    <property type="molecule type" value="Genomic_DNA"/>
</dbReference>
<evidence type="ECO:0000313" key="2">
    <source>
        <dbReference type="EMBL" id="PWW21390.1"/>
    </source>
</evidence>
<keyword evidence="3" id="KW-1185">Reference proteome</keyword>
<evidence type="ECO:0000256" key="1">
    <source>
        <dbReference type="SAM" id="MobiDB-lite"/>
    </source>
</evidence>
<organism evidence="2 3">
    <name type="scientific">Geodermatophilus normandii</name>
    <dbReference type="NCBI Taxonomy" id="1137989"/>
    <lineage>
        <taxon>Bacteria</taxon>
        <taxon>Bacillati</taxon>
        <taxon>Actinomycetota</taxon>
        <taxon>Actinomycetes</taxon>
        <taxon>Geodermatophilales</taxon>
        <taxon>Geodermatophilaceae</taxon>
        <taxon>Geodermatophilus</taxon>
    </lineage>
</organism>
<accession>A0A317QIG6</accession>
<dbReference type="Proteomes" id="UP000246661">
    <property type="component" value="Unassembled WGS sequence"/>
</dbReference>
<dbReference type="AlphaFoldDB" id="A0A317QIG6"/>
<dbReference type="SUPFAM" id="SSF82171">
    <property type="entry name" value="DPP6 N-terminal domain-like"/>
    <property type="match status" value="1"/>
</dbReference>
<evidence type="ECO:0008006" key="4">
    <source>
        <dbReference type="Google" id="ProtNLM"/>
    </source>
</evidence>
<reference evidence="3" key="1">
    <citation type="submission" date="2018-05" db="EMBL/GenBank/DDBJ databases">
        <authorList>
            <person name="Klenk H.-P."/>
            <person name="Huntemann M."/>
            <person name="Clum A."/>
            <person name="Pillay M."/>
            <person name="Palaniappan K."/>
            <person name="Varghese N."/>
            <person name="Mikhailova N."/>
            <person name="Stamatis D."/>
            <person name="Reddy T."/>
            <person name="Daum C."/>
            <person name="Shapiro N."/>
            <person name="Ivanova N."/>
            <person name="Kyrpides N."/>
            <person name="Woyke T."/>
        </authorList>
    </citation>
    <scope>NUCLEOTIDE SEQUENCE [LARGE SCALE GENOMIC DNA]</scope>
    <source>
        <strain evidence="3">DSM 45417</strain>
    </source>
</reference>
<dbReference type="InterPro" id="IPR011042">
    <property type="entry name" value="6-blade_b-propeller_TolB-like"/>
</dbReference>
<dbReference type="OrthoDB" id="9808778at2"/>
<proteinExistence type="predicted"/>
<sequence length="344" mass="35870">MRDRRRLLAFVVVAVLAVAATVAYLMVQRKGDEAAAAAAAEDEAGRPRLAVEDVQQVPHLVVRNTEPGPSSGKVALVPLDDPSGPRAVVDVSCERVAAVRDGAVCLQSVSGVVPTYRAVFLDGDFAEIGTADLPGIPSRARMSADASYAATTVFVTGHAYTDAQFSTETVVTDLTGETPEPLGNLESWTTTNADGTPVTAEDRNFWGVTFVGDGPDLYATMGTGGVRYLVRGDAGTRTLTVVAEDGACPSVSADGATIVMKTVDPVSRADLLVAYDVATGERTPLPEGRAVDDQVTWDGDRLLYPVARGLADSGEADVWAAEPTGDSRPAILVPDASSPSVVRP</sequence>
<evidence type="ECO:0000313" key="3">
    <source>
        <dbReference type="Proteomes" id="UP000246661"/>
    </source>
</evidence>
<dbReference type="Gene3D" id="2.120.10.30">
    <property type="entry name" value="TolB, C-terminal domain"/>
    <property type="match status" value="1"/>
</dbReference>
<dbReference type="RefSeq" id="WP_110004276.1">
    <property type="nucleotide sequence ID" value="NZ_QGTX01000001.1"/>
</dbReference>
<comment type="caution">
    <text evidence="2">The sequence shown here is derived from an EMBL/GenBank/DDBJ whole genome shotgun (WGS) entry which is preliminary data.</text>
</comment>
<name>A0A317QIG6_9ACTN</name>